<feature type="region of interest" description="Disordered" evidence="4">
    <location>
        <begin position="1"/>
        <end position="21"/>
    </location>
</feature>
<evidence type="ECO:0000256" key="1">
    <source>
        <dbReference type="ARBA" id="ARBA00004613"/>
    </source>
</evidence>
<dbReference type="SUPFAM" id="SSF69349">
    <property type="entry name" value="Phage fibre proteins"/>
    <property type="match status" value="1"/>
</dbReference>
<gene>
    <name evidence="7" type="primary">tssI</name>
    <name evidence="7" type="ORF">J3U87_06315</name>
</gene>
<dbReference type="InterPro" id="IPR037026">
    <property type="entry name" value="Vgr_OB-fold_dom_sf"/>
</dbReference>
<dbReference type="Proteomes" id="UP000663929">
    <property type="component" value="Chromosome"/>
</dbReference>
<keyword evidence="3" id="KW-0964">Secreted</keyword>
<feature type="domain" description="Gp5/Type VI secretion system Vgr C-terminal trimerisation" evidence="6">
    <location>
        <begin position="496"/>
        <end position="588"/>
    </location>
</feature>
<evidence type="ECO:0000313" key="7">
    <source>
        <dbReference type="EMBL" id="QTD52070.1"/>
    </source>
</evidence>
<dbReference type="Gene3D" id="3.55.50.10">
    <property type="entry name" value="Baseplate protein-like domains"/>
    <property type="match status" value="1"/>
</dbReference>
<feature type="compositionally biased region" description="Basic and acidic residues" evidence="4">
    <location>
        <begin position="1"/>
        <end position="10"/>
    </location>
</feature>
<dbReference type="Pfam" id="PF04717">
    <property type="entry name" value="Phage_base_V"/>
    <property type="match status" value="1"/>
</dbReference>
<dbReference type="NCBIfam" id="TIGR03361">
    <property type="entry name" value="VI_Rhs_Vgr"/>
    <property type="match status" value="1"/>
</dbReference>
<dbReference type="InterPro" id="IPR017847">
    <property type="entry name" value="T6SS_RhsGE_Vgr_subset"/>
</dbReference>
<comment type="subcellular location">
    <subcellularLocation>
        <location evidence="1">Secreted</location>
    </subcellularLocation>
</comment>
<evidence type="ECO:0000256" key="2">
    <source>
        <dbReference type="ARBA" id="ARBA00005558"/>
    </source>
</evidence>
<dbReference type="InterPro" id="IPR054030">
    <property type="entry name" value="Gp5_Vgr_C"/>
</dbReference>
<dbReference type="InterPro" id="IPR006533">
    <property type="entry name" value="T6SS_Vgr_RhsGE"/>
</dbReference>
<dbReference type="SUPFAM" id="SSF69255">
    <property type="entry name" value="gp5 N-terminal domain-like"/>
    <property type="match status" value="1"/>
</dbReference>
<dbReference type="GO" id="GO:0005576">
    <property type="term" value="C:extracellular region"/>
    <property type="evidence" value="ECO:0007669"/>
    <property type="project" value="UniProtKB-SubCell"/>
</dbReference>
<dbReference type="RefSeq" id="WP_237382180.1">
    <property type="nucleotide sequence ID" value="NZ_CP071793.1"/>
</dbReference>
<dbReference type="Pfam" id="PF22178">
    <property type="entry name" value="Gp5_trimer_C"/>
    <property type="match status" value="1"/>
</dbReference>
<dbReference type="SUPFAM" id="SSF69279">
    <property type="entry name" value="Phage tail proteins"/>
    <property type="match status" value="2"/>
</dbReference>
<organism evidence="7 8">
    <name type="scientific">Sulfidibacter corallicola</name>
    <dbReference type="NCBI Taxonomy" id="2818388"/>
    <lineage>
        <taxon>Bacteria</taxon>
        <taxon>Pseudomonadati</taxon>
        <taxon>Acidobacteriota</taxon>
        <taxon>Holophagae</taxon>
        <taxon>Acanthopleuribacterales</taxon>
        <taxon>Acanthopleuribacteraceae</taxon>
        <taxon>Sulfidibacter</taxon>
    </lineage>
</organism>
<dbReference type="Gene3D" id="4.10.220.110">
    <property type="match status" value="1"/>
</dbReference>
<evidence type="ECO:0000259" key="6">
    <source>
        <dbReference type="Pfam" id="PF22178"/>
    </source>
</evidence>
<dbReference type="AlphaFoldDB" id="A0A8A4TR94"/>
<dbReference type="EMBL" id="CP071793">
    <property type="protein sequence ID" value="QTD52070.1"/>
    <property type="molecule type" value="Genomic_DNA"/>
</dbReference>
<dbReference type="Pfam" id="PF05954">
    <property type="entry name" value="Phage_GPD"/>
    <property type="match status" value="1"/>
</dbReference>
<reference evidence="7" key="1">
    <citation type="submission" date="2021-03" db="EMBL/GenBank/DDBJ databases">
        <title>Acanthopleuribacteraceae sp. M133.</title>
        <authorList>
            <person name="Wang G."/>
        </authorList>
    </citation>
    <scope>NUCLEOTIDE SEQUENCE</scope>
    <source>
        <strain evidence="7">M133</strain>
    </source>
</reference>
<dbReference type="PANTHER" id="PTHR32305">
    <property type="match status" value="1"/>
</dbReference>
<evidence type="ECO:0000259" key="5">
    <source>
        <dbReference type="Pfam" id="PF04717"/>
    </source>
</evidence>
<proteinExistence type="inferred from homology"/>
<dbReference type="InterPro" id="IPR050708">
    <property type="entry name" value="T6SS_VgrG/RHS"/>
</dbReference>
<dbReference type="Gene3D" id="2.40.50.230">
    <property type="entry name" value="Gp5 N-terminal domain"/>
    <property type="match status" value="1"/>
</dbReference>
<dbReference type="Gene3D" id="2.30.110.50">
    <property type="match status" value="1"/>
</dbReference>
<evidence type="ECO:0000256" key="4">
    <source>
        <dbReference type="SAM" id="MobiDB-lite"/>
    </source>
</evidence>
<dbReference type="InterPro" id="IPR006531">
    <property type="entry name" value="Gp5/Vgr_OB"/>
</dbReference>
<accession>A0A8A4TR94</accession>
<dbReference type="PANTHER" id="PTHR32305:SF15">
    <property type="entry name" value="PROTEIN RHSA-RELATED"/>
    <property type="match status" value="1"/>
</dbReference>
<evidence type="ECO:0000313" key="8">
    <source>
        <dbReference type="Proteomes" id="UP000663929"/>
    </source>
</evidence>
<comment type="similarity">
    <text evidence="2">Belongs to the VgrG protein family.</text>
</comment>
<protein>
    <submittedName>
        <fullName evidence="7">Type VI secretion system tip protein VgrG</fullName>
    </submittedName>
</protein>
<keyword evidence="8" id="KW-1185">Reference proteome</keyword>
<dbReference type="NCBIfam" id="TIGR01646">
    <property type="entry name" value="vgr_GE"/>
    <property type="match status" value="1"/>
</dbReference>
<dbReference type="KEGG" id="scor:J3U87_06315"/>
<name>A0A8A4TR94_SULCO</name>
<feature type="domain" description="Gp5/Type VI secretion system Vgr protein OB-fold" evidence="5">
    <location>
        <begin position="403"/>
        <end position="469"/>
    </location>
</feature>
<evidence type="ECO:0000256" key="3">
    <source>
        <dbReference type="ARBA" id="ARBA00022525"/>
    </source>
</evidence>
<sequence>MSLSFEHQEDSGSSSGGDIPTYFHQNNTEDLLWQGPGGPCTVVEMQHSETLSEPALTRVTLRFGDVLDPQELLHRQGALVLKAGEQQRANRFFSGVITQVSQSNTVHHHLNAATRKSYVYTLEMRPRLYLLSRVRRSRVYQKMTVPEIVTALLRENGIVHEWRLQGHFKAREYCVQYNESNLDFIQRLLEAEGIYFFYDHEQGKLILVDYIGAHTLCQPTPHADYVEGAYQLKERDREGLLSARYSVRLDSGRVACHDYNYQTSQINLTEDGAIANPAVDTALEVYLHNTLHADNDGGASLAKLEREIIQANLAALIGEGNCRSFAVGFLFELQGHFDPSLDKRWMLTEIEASAQQGSFHCRYKAVPGDVIFRKARTASAPKVRGLQTAVVTGPEGSEVYLDDLGRCKVQFHWDREGERNDRSSMWVRVNNNYAGKNYGMQFIPRVGHEVLIEFLEGNPDHPVVIGRVYNDDQAPPLGPAQKYQNGFKTIKDHHFIMDDIDGKELVDLRSARDMKVEIVHDDTETIGNDQSIQVGANQSQSIGANQTESVGVDRTISVGRDDTLTVNRDRSTTIVRNEEREVLGNHRKSVAFYDTESVGISKFLSVAANYVISSPFINRNANMITETVSTDMTLNIGETLTITCGASSLTLAKDGTVTLAGTTININGSNRVQVQGGRIDLN</sequence>